<feature type="region of interest" description="Disordered" evidence="12">
    <location>
        <begin position="82"/>
        <end position="111"/>
    </location>
</feature>
<dbReference type="InterPro" id="IPR056226">
    <property type="entry name" value="WH_PARP12"/>
</dbReference>
<feature type="domain" description="C3H1-type" evidence="13">
    <location>
        <begin position="211"/>
        <end position="236"/>
    </location>
</feature>
<dbReference type="PROSITE" id="PS50103">
    <property type="entry name" value="ZF_C3H1"/>
    <property type="match status" value="2"/>
</dbReference>
<dbReference type="GO" id="GO:0044331">
    <property type="term" value="P:cell-cell adhesion mediated by cadherin"/>
    <property type="evidence" value="ECO:0007669"/>
    <property type="project" value="Ensembl"/>
</dbReference>
<dbReference type="GO" id="GO:1990404">
    <property type="term" value="F:NAD+-protein mono-ADP-ribosyltransferase activity"/>
    <property type="evidence" value="ECO:0007669"/>
    <property type="project" value="Ensembl"/>
</dbReference>
<keyword evidence="7 11" id="KW-0863">Zinc-finger</keyword>
<dbReference type="Ensembl" id="ENSAPLT00000044463.1">
    <property type="protein sequence ID" value="ENSAPLP00000021830.1"/>
    <property type="gene ID" value="ENSAPLG00000006979.2"/>
</dbReference>
<dbReference type="GO" id="GO:0070633">
    <property type="term" value="P:transepithelial transport"/>
    <property type="evidence" value="ECO:0007669"/>
    <property type="project" value="Ensembl"/>
</dbReference>
<dbReference type="GO" id="GO:0005802">
    <property type="term" value="C:trans-Golgi network"/>
    <property type="evidence" value="ECO:0007669"/>
    <property type="project" value="Ensembl"/>
</dbReference>
<dbReference type="Proteomes" id="UP000016666">
    <property type="component" value="Chromosome 1"/>
</dbReference>
<keyword evidence="5 11" id="KW-0479">Metal-binding</keyword>
<reference evidence="16 17" key="1">
    <citation type="submission" date="2017-10" db="EMBL/GenBank/DDBJ databases">
        <title>A new Pekin duck reference genome.</title>
        <authorList>
            <person name="Hou Z.-C."/>
            <person name="Zhou Z.-K."/>
            <person name="Zhu F."/>
            <person name="Hou S.-S."/>
        </authorList>
    </citation>
    <scope>NUCLEOTIDE SEQUENCE [LARGE SCALE GENOMIC DNA]</scope>
</reference>
<reference evidence="16" key="2">
    <citation type="submission" date="2025-08" db="UniProtKB">
        <authorList>
            <consortium name="Ensembl"/>
        </authorList>
    </citation>
    <scope>IDENTIFICATION</scope>
</reference>
<evidence type="ECO:0000256" key="1">
    <source>
        <dbReference type="ARBA" id="ARBA00004123"/>
    </source>
</evidence>
<dbReference type="CDD" id="cd01439">
    <property type="entry name" value="TCCD_inducible_PARP_like"/>
    <property type="match status" value="1"/>
</dbReference>
<evidence type="ECO:0000256" key="11">
    <source>
        <dbReference type="PROSITE-ProRule" id="PRU00723"/>
    </source>
</evidence>
<dbReference type="STRING" id="8840.ENSAPLP00000021830"/>
<dbReference type="InterPro" id="IPR000571">
    <property type="entry name" value="Znf_CCCH"/>
</dbReference>
<dbReference type="InterPro" id="IPR057602">
    <property type="entry name" value="Zfn-CCCH_PARP12"/>
</dbReference>
<feature type="zinc finger region" description="C3H1-type" evidence="11">
    <location>
        <begin position="211"/>
        <end position="236"/>
    </location>
</feature>
<dbReference type="GO" id="GO:0070213">
    <property type="term" value="P:protein auto-ADP-ribosylation"/>
    <property type="evidence" value="ECO:0007669"/>
    <property type="project" value="Ensembl"/>
</dbReference>
<sequence length="824" mass="93342">MAVDLTGQPFFPRPQRAGRVVCGFLGLSPHTCHPFLRDGSPGPAAGGRRRAHPHPVRRPREAGPGAGTAALRFRFRFLGRGGAARGGAARGRPGRLGPGPGPGPKVGPGPGPGVMPLLSPAMALSTQALRVLCASGGSLELSELRQQLPGRPRAELLEPVLRDTERFTLLRRPAEEAADTEEEVVVVATSALRLCPEHGAGCQGRCGRLHLCKYHLKGLCRNQQARKECKFVHDFYTDHNHHVLKRYGFENFSSNELRQLLLQNDPSLLPEVCLHYNKGDGPYGSCTFKETCTKLHACQYFLRGQCRFGSSCKRSHDLLKSESYKKLKRQGISPDIIQKLPSIYRNMYAIQNNNGSVYDIEDNKSSPCKERKHSSSQESSSTNNDESEQICLYHLYKSCGFKDKCTRTHFHLPYRWQVFEGNTWKDFKNMEEIEKEYCDPKNIRSSNVVTESGYGLSCISFLNMYCGFGKVRRLSTASSVTRPPHFILTTEWIWYWKDEYGVWKEYGKKDDDHAAATVNSDDLEKAYIAKSTPKLHFKAGKHEYELNFGAMIQKNLRYTTEREVCRRPKFVSQTDVEKARARGCKRTEEFKGIPAHWDKSALPDLGFKLIDLDSSSDEYKKVKADFQRTMPKTVIKRIRRVQNPSLWELYQWQKEKMQKSNGGKTDERFLFHGTSKKHIDAICQQNFDWRICGLHGTVYGKGSYFARDASYSDNYCREDSSPKTMFLARVLVGEFTLGNSSYVIPPLKDGQNFYDSCVNNFSNPSIFVIFEKQQISITCHKHRQEYSIAVNTIMSQSKITVTGTLVCCSLQLHEIGEWAGYSNK</sequence>
<dbReference type="Pfam" id="PF00644">
    <property type="entry name" value="PARP"/>
    <property type="match status" value="1"/>
</dbReference>
<comment type="similarity">
    <text evidence="10">Belongs to the ARTD/PARP family.</text>
</comment>
<feature type="compositionally biased region" description="Basic and acidic residues" evidence="12">
    <location>
        <begin position="363"/>
        <end position="375"/>
    </location>
</feature>
<feature type="region of interest" description="Disordered" evidence="12">
    <location>
        <begin position="36"/>
        <end position="65"/>
    </location>
</feature>
<keyword evidence="17" id="KW-1185">Reference proteome</keyword>
<keyword evidence="8 11" id="KW-0862">Zinc</keyword>
<dbReference type="InterPro" id="IPR037197">
    <property type="entry name" value="WWE_dom_sf"/>
</dbReference>
<reference evidence="16" key="3">
    <citation type="submission" date="2025-09" db="UniProtKB">
        <authorList>
            <consortium name="Ensembl"/>
        </authorList>
    </citation>
    <scope>IDENTIFICATION</scope>
</reference>
<feature type="zinc finger region" description="C3H1-type" evidence="11">
    <location>
        <begin position="297"/>
        <end position="319"/>
    </location>
</feature>
<dbReference type="Gene3D" id="3.90.228.10">
    <property type="match status" value="1"/>
</dbReference>
<feature type="domain" description="WWE" evidence="14">
    <location>
        <begin position="479"/>
        <end position="566"/>
    </location>
</feature>
<accession>A0A493T868</accession>
<evidence type="ECO:0000259" key="14">
    <source>
        <dbReference type="PROSITE" id="PS50918"/>
    </source>
</evidence>
<evidence type="ECO:0000256" key="3">
    <source>
        <dbReference type="ARBA" id="ARBA00022490"/>
    </source>
</evidence>
<dbReference type="PROSITE" id="PS51059">
    <property type="entry name" value="PARP_CATALYTIC"/>
    <property type="match status" value="1"/>
</dbReference>
<gene>
    <name evidence="16" type="primary">PARP12</name>
</gene>
<dbReference type="SUPFAM" id="SSF56399">
    <property type="entry name" value="ADP-ribosylation"/>
    <property type="match status" value="1"/>
</dbReference>
<evidence type="ECO:0000256" key="10">
    <source>
        <dbReference type="ARBA" id="ARBA00024347"/>
    </source>
</evidence>
<evidence type="ECO:0000259" key="15">
    <source>
        <dbReference type="PROSITE" id="PS51059"/>
    </source>
</evidence>
<protein>
    <submittedName>
        <fullName evidence="16">Poly(ADP-ribose) polymerase family member 12</fullName>
    </submittedName>
</protein>
<dbReference type="GO" id="GO:0003950">
    <property type="term" value="F:NAD+ poly-ADP-ribosyltransferase activity"/>
    <property type="evidence" value="ECO:0007669"/>
    <property type="project" value="InterPro"/>
</dbReference>
<evidence type="ECO:0000256" key="12">
    <source>
        <dbReference type="SAM" id="MobiDB-lite"/>
    </source>
</evidence>
<dbReference type="Gene3D" id="3.30.720.50">
    <property type="match status" value="1"/>
</dbReference>
<evidence type="ECO:0000256" key="8">
    <source>
        <dbReference type="ARBA" id="ARBA00022833"/>
    </source>
</evidence>
<evidence type="ECO:0000313" key="16">
    <source>
        <dbReference type="Ensembl" id="ENSAPLP00000021830.1"/>
    </source>
</evidence>
<dbReference type="InterPro" id="IPR012317">
    <property type="entry name" value="Poly(ADP-ribose)pol_cat_dom"/>
</dbReference>
<dbReference type="Pfam" id="PF25261">
    <property type="entry name" value="zf-CCCH_PARP12"/>
    <property type="match status" value="2"/>
</dbReference>
<comment type="subcellular location">
    <subcellularLocation>
        <location evidence="2">Cytoplasm</location>
    </subcellularLocation>
    <subcellularLocation>
        <location evidence="1">Nucleus</location>
    </subcellularLocation>
</comment>
<dbReference type="PANTHER" id="PTHR45740:SF6">
    <property type="entry name" value="PROTEIN MONO-ADP-RIBOSYLTRANSFERASE PARP12"/>
    <property type="match status" value="1"/>
</dbReference>
<feature type="compositionally biased region" description="Basic residues" evidence="12">
    <location>
        <begin position="47"/>
        <end position="57"/>
    </location>
</feature>
<evidence type="ECO:0000259" key="13">
    <source>
        <dbReference type="PROSITE" id="PS50103"/>
    </source>
</evidence>
<dbReference type="SUPFAM" id="SSF117839">
    <property type="entry name" value="WWE domain"/>
    <property type="match status" value="1"/>
</dbReference>
<dbReference type="GO" id="GO:0005634">
    <property type="term" value="C:nucleus"/>
    <property type="evidence" value="ECO:0007669"/>
    <property type="project" value="UniProtKB-SubCell"/>
</dbReference>
<dbReference type="Pfam" id="PF24356">
    <property type="entry name" value="WHD_PARP12"/>
    <property type="match status" value="1"/>
</dbReference>
<evidence type="ECO:0000256" key="9">
    <source>
        <dbReference type="ARBA" id="ARBA00023242"/>
    </source>
</evidence>
<feature type="domain" description="PARP catalytic" evidence="15">
    <location>
        <begin position="593"/>
        <end position="816"/>
    </location>
</feature>
<feature type="region of interest" description="Disordered" evidence="12">
    <location>
        <begin position="363"/>
        <end position="383"/>
    </location>
</feature>
<dbReference type="GeneTree" id="ENSGT00940000154649"/>
<dbReference type="Pfam" id="PF23466">
    <property type="entry name" value="WWE_4"/>
    <property type="match status" value="1"/>
</dbReference>
<evidence type="ECO:0000256" key="5">
    <source>
        <dbReference type="ARBA" id="ARBA00022723"/>
    </source>
</evidence>
<organism evidence="16 17">
    <name type="scientific">Anas platyrhynchos platyrhynchos</name>
    <name type="common">Northern mallard</name>
    <dbReference type="NCBI Taxonomy" id="8840"/>
    <lineage>
        <taxon>Eukaryota</taxon>
        <taxon>Metazoa</taxon>
        <taxon>Chordata</taxon>
        <taxon>Craniata</taxon>
        <taxon>Vertebrata</taxon>
        <taxon>Euteleostomi</taxon>
        <taxon>Archelosauria</taxon>
        <taxon>Archosauria</taxon>
        <taxon>Dinosauria</taxon>
        <taxon>Saurischia</taxon>
        <taxon>Theropoda</taxon>
        <taxon>Coelurosauria</taxon>
        <taxon>Aves</taxon>
        <taxon>Neognathae</taxon>
        <taxon>Galloanserae</taxon>
        <taxon>Anseriformes</taxon>
        <taxon>Anatidae</taxon>
        <taxon>Anatinae</taxon>
        <taxon>Anas</taxon>
    </lineage>
</organism>
<dbReference type="Gene3D" id="1.20.120.1350">
    <property type="entry name" value="Pneumovirus matrix protein 2 (M2), zinc-binding domain"/>
    <property type="match status" value="1"/>
</dbReference>
<keyword evidence="3" id="KW-0963">Cytoplasm</keyword>
<feature type="compositionally biased region" description="Pro residues" evidence="12">
    <location>
        <begin position="99"/>
        <end position="111"/>
    </location>
</feature>
<evidence type="ECO:0000256" key="2">
    <source>
        <dbReference type="ARBA" id="ARBA00004496"/>
    </source>
</evidence>
<evidence type="ECO:0000256" key="4">
    <source>
        <dbReference type="ARBA" id="ARBA00022553"/>
    </source>
</evidence>
<dbReference type="InterPro" id="IPR051712">
    <property type="entry name" value="ARTD-AVP"/>
</dbReference>
<dbReference type="AlphaFoldDB" id="A0A493T868"/>
<dbReference type="PROSITE" id="PS50918">
    <property type="entry name" value="WWE"/>
    <property type="match status" value="1"/>
</dbReference>
<dbReference type="Pfam" id="PF02825">
    <property type="entry name" value="WWE"/>
    <property type="match status" value="1"/>
</dbReference>
<proteinExistence type="inferred from homology"/>
<dbReference type="PANTHER" id="PTHR45740">
    <property type="entry name" value="POLY [ADP-RIBOSE] POLYMERASE"/>
    <property type="match status" value="1"/>
</dbReference>
<keyword evidence="6" id="KW-0677">Repeat</keyword>
<feature type="domain" description="C3H1-type" evidence="13">
    <location>
        <begin position="297"/>
        <end position="319"/>
    </location>
</feature>
<feature type="compositionally biased region" description="Gly residues" evidence="12">
    <location>
        <begin position="82"/>
        <end position="98"/>
    </location>
</feature>
<dbReference type="InterPro" id="IPR004170">
    <property type="entry name" value="WWE_dom"/>
</dbReference>
<evidence type="ECO:0000256" key="6">
    <source>
        <dbReference type="ARBA" id="ARBA00022737"/>
    </source>
</evidence>
<name>A0A493T868_ANAPP</name>
<dbReference type="SMART" id="SM00356">
    <property type="entry name" value="ZnF_C3H1"/>
    <property type="match status" value="3"/>
</dbReference>
<dbReference type="GO" id="GO:0008270">
    <property type="term" value="F:zinc ion binding"/>
    <property type="evidence" value="ECO:0007669"/>
    <property type="project" value="UniProtKB-KW"/>
</dbReference>
<keyword evidence="9" id="KW-0539">Nucleus</keyword>
<evidence type="ECO:0000313" key="17">
    <source>
        <dbReference type="Proteomes" id="UP000016666"/>
    </source>
</evidence>
<keyword evidence="4" id="KW-0597">Phosphoprotein</keyword>
<evidence type="ECO:0000256" key="7">
    <source>
        <dbReference type="ARBA" id="ARBA00022771"/>
    </source>
</evidence>